<accession>A0A292Q2G8</accession>
<dbReference type="Pfam" id="PF00248">
    <property type="entry name" value="Aldo_ket_red"/>
    <property type="match status" value="1"/>
</dbReference>
<feature type="domain" description="NADP-dependent oxidoreductase" evidence="2">
    <location>
        <begin position="15"/>
        <end position="292"/>
    </location>
</feature>
<evidence type="ECO:0000259" key="2">
    <source>
        <dbReference type="Pfam" id="PF00248"/>
    </source>
</evidence>
<name>A0A292Q2G8_9PEZI</name>
<organism evidence="3 4">
    <name type="scientific">Tuber aestivum</name>
    <name type="common">summer truffle</name>
    <dbReference type="NCBI Taxonomy" id="59557"/>
    <lineage>
        <taxon>Eukaryota</taxon>
        <taxon>Fungi</taxon>
        <taxon>Dikarya</taxon>
        <taxon>Ascomycota</taxon>
        <taxon>Pezizomycotina</taxon>
        <taxon>Pezizomycetes</taxon>
        <taxon>Pezizales</taxon>
        <taxon>Tuberaceae</taxon>
        <taxon>Tuber</taxon>
    </lineage>
</organism>
<dbReference type="InterPro" id="IPR044480">
    <property type="entry name" value="Ara2-like"/>
</dbReference>
<proteinExistence type="predicted"/>
<protein>
    <recommendedName>
        <fullName evidence="2">NADP-dependent oxidoreductase domain-containing protein</fullName>
    </recommendedName>
</protein>
<dbReference type="SUPFAM" id="SSF51430">
    <property type="entry name" value="NAD(P)-linked oxidoreductase"/>
    <property type="match status" value="1"/>
</dbReference>
<dbReference type="GO" id="GO:0070485">
    <property type="term" value="P:dehydro-D-arabinono-1,4-lactone biosynthetic process"/>
    <property type="evidence" value="ECO:0007669"/>
    <property type="project" value="TreeGrafter"/>
</dbReference>
<evidence type="ECO:0000256" key="1">
    <source>
        <dbReference type="ARBA" id="ARBA00023002"/>
    </source>
</evidence>
<keyword evidence="4" id="KW-1185">Reference proteome</keyword>
<dbReference type="PANTHER" id="PTHR42686">
    <property type="entry name" value="GH17980P-RELATED"/>
    <property type="match status" value="1"/>
</dbReference>
<gene>
    <name evidence="3" type="ORF">GSTUAT00003130001</name>
</gene>
<evidence type="ECO:0000313" key="4">
    <source>
        <dbReference type="Proteomes" id="UP001412239"/>
    </source>
</evidence>
<dbReference type="GO" id="GO:0005829">
    <property type="term" value="C:cytosol"/>
    <property type="evidence" value="ECO:0007669"/>
    <property type="project" value="TreeGrafter"/>
</dbReference>
<sequence length="350" mass="39264">MATKKPKLSTLLPPIIIGGAVYNTQMNLDPSTLPVRSILTKAFSMGIYCIDTSPYYGPSELLMGDALTQPAITQSYPRSSYIIMTKAGRISESEFDYSPNWIRKSVRRSCERLHTDYLDVVFCHDVEFVSPDQVMGAVRTLFELVDEGRVRYVGISGYPHKLLAELAVRVRQELGRPLDAVQSYCHMNLQNSTLLQSINKLKGEGGVDTVVNSSPLGMKLLTGEFPGSFHPAPKGLRDACARAAELCKARGETLPRVAMRWVFANWKGATLTGVSYLEELEDNIGAYMDVAVSTEEDKEGKVVWKDVDERKVKRWEPLWEGVQEILGEWKDYSWDSPPRDWMLGKGQSML</sequence>
<dbReference type="PANTHER" id="PTHR42686:SF1">
    <property type="entry name" value="GH17980P-RELATED"/>
    <property type="match status" value="1"/>
</dbReference>
<evidence type="ECO:0000313" key="3">
    <source>
        <dbReference type="EMBL" id="CUS12857.1"/>
    </source>
</evidence>
<reference evidence="3" key="1">
    <citation type="submission" date="2015-10" db="EMBL/GenBank/DDBJ databases">
        <authorList>
            <person name="Regsiter A."/>
            <person name="william w."/>
        </authorList>
    </citation>
    <scope>NUCLEOTIDE SEQUENCE</scope>
    <source>
        <strain evidence="3">Montdore</strain>
    </source>
</reference>
<dbReference type="InterPro" id="IPR036812">
    <property type="entry name" value="NAD(P)_OxRdtase_dom_sf"/>
</dbReference>
<dbReference type="InterPro" id="IPR020471">
    <property type="entry name" value="AKR"/>
</dbReference>
<dbReference type="AlphaFoldDB" id="A0A292Q2G8"/>
<dbReference type="EMBL" id="LN890983">
    <property type="protein sequence ID" value="CUS12857.1"/>
    <property type="molecule type" value="Genomic_DNA"/>
</dbReference>
<dbReference type="InterPro" id="IPR023210">
    <property type="entry name" value="NADP_OxRdtase_dom"/>
</dbReference>
<dbReference type="GO" id="GO:0045290">
    <property type="term" value="F:D-arabinose 1-dehydrogenase [NAD(P)+] activity"/>
    <property type="evidence" value="ECO:0007669"/>
    <property type="project" value="InterPro"/>
</dbReference>
<dbReference type="Proteomes" id="UP001412239">
    <property type="component" value="Unassembled WGS sequence"/>
</dbReference>
<dbReference type="CDD" id="cd19164">
    <property type="entry name" value="AKR_ARA2"/>
    <property type="match status" value="1"/>
</dbReference>
<dbReference type="Gene3D" id="3.20.20.100">
    <property type="entry name" value="NADP-dependent oxidoreductase domain"/>
    <property type="match status" value="1"/>
</dbReference>
<keyword evidence="1" id="KW-0560">Oxidoreductase</keyword>